<accession>A0A1H9RQY8</accession>
<gene>
    <name evidence="3" type="ORF">SAMN05444126_10560</name>
</gene>
<keyword evidence="1" id="KW-0472">Membrane</keyword>
<dbReference type="AlphaFoldDB" id="A0A1H9RQY8"/>
<dbReference type="InterPro" id="IPR050789">
    <property type="entry name" value="Diverse_Enzym_Activities"/>
</dbReference>
<evidence type="ECO:0000259" key="2">
    <source>
        <dbReference type="Pfam" id="PF00144"/>
    </source>
</evidence>
<dbReference type="SUPFAM" id="SSF56601">
    <property type="entry name" value="beta-lactamase/transpeptidase-like"/>
    <property type="match status" value="1"/>
</dbReference>
<dbReference type="STRING" id="1464123.SAMN05444126_10560"/>
<proteinExistence type="predicted"/>
<protein>
    <submittedName>
        <fullName evidence="3">CubicO group peptidase, beta-lactamase class C family</fullName>
    </submittedName>
</protein>
<feature type="domain" description="Beta-lactamase-related" evidence="2">
    <location>
        <begin position="58"/>
        <end position="329"/>
    </location>
</feature>
<reference evidence="4" key="1">
    <citation type="submission" date="2016-10" db="EMBL/GenBank/DDBJ databases">
        <authorList>
            <person name="de Groot N.N."/>
        </authorList>
    </citation>
    <scope>NUCLEOTIDE SEQUENCE [LARGE SCALE GENOMIC DNA]</scope>
    <source>
        <strain evidence="4">10nlg</strain>
    </source>
</reference>
<comment type="caution">
    <text evidence="3">The sequence shown here is derived from an EMBL/GenBank/DDBJ whole genome shotgun (WGS) entry which is preliminary data.</text>
</comment>
<dbReference type="InterPro" id="IPR001466">
    <property type="entry name" value="Beta-lactam-related"/>
</dbReference>
<keyword evidence="1" id="KW-1133">Transmembrane helix</keyword>
<dbReference type="Proteomes" id="UP000199318">
    <property type="component" value="Unassembled WGS sequence"/>
</dbReference>
<dbReference type="EMBL" id="FOGV01000005">
    <property type="protein sequence ID" value="SER75116.1"/>
    <property type="molecule type" value="Genomic_DNA"/>
</dbReference>
<organism evidence="3 4">
    <name type="scientific">Salisediminibacterium halotolerans</name>
    <dbReference type="NCBI Taxonomy" id="517425"/>
    <lineage>
        <taxon>Bacteria</taxon>
        <taxon>Bacillati</taxon>
        <taxon>Bacillota</taxon>
        <taxon>Bacilli</taxon>
        <taxon>Bacillales</taxon>
        <taxon>Bacillaceae</taxon>
        <taxon>Salisediminibacterium</taxon>
    </lineage>
</organism>
<dbReference type="InterPro" id="IPR012338">
    <property type="entry name" value="Beta-lactam/transpept-like"/>
</dbReference>
<name>A0A1H9RQY8_9BACI</name>
<evidence type="ECO:0000313" key="3">
    <source>
        <dbReference type="EMBL" id="SER75116.1"/>
    </source>
</evidence>
<dbReference type="Gene3D" id="3.40.710.10">
    <property type="entry name" value="DD-peptidase/beta-lactamase superfamily"/>
    <property type="match status" value="1"/>
</dbReference>
<evidence type="ECO:0000256" key="1">
    <source>
        <dbReference type="SAM" id="Phobius"/>
    </source>
</evidence>
<sequence>MVLDKWIVFTAGVLSVLTFLFMYEYFTLENEEETTWDRHESFEEAGWNPDALLQARNYYESINSTALMVIYDGDVLLSWGDVTRNTNAHSVRKSFLSALYGIELEKGTFELHETLFDFEIEEDPPLTNLEKRARLSHLLSSTSGVYLPAGEESWGMRQARPARESFLPGTYYYYNNWDFNVLGTIYNQETERDLFEDFADRIAEPLGMEDFELGNTNYRYENRRSLHPSYLFRMSARDFARFGQLYLQEGKWEGEQIVPQDWVEKSTSPQAEVPSNDLMDYGYLWWTAVEPPFSDLDMFSAIGRYGQSIEVIPERDLVFVHRVDSNQEAFTVAQDSVNNLQRLQLLQLILDSQIQEDR</sequence>
<evidence type="ECO:0000313" key="4">
    <source>
        <dbReference type="Proteomes" id="UP000199318"/>
    </source>
</evidence>
<keyword evidence="4" id="KW-1185">Reference proteome</keyword>
<dbReference type="PANTHER" id="PTHR43283:SF7">
    <property type="entry name" value="BETA-LACTAMASE-RELATED DOMAIN-CONTAINING PROTEIN"/>
    <property type="match status" value="1"/>
</dbReference>
<dbReference type="RefSeq" id="WP_242005907.1">
    <property type="nucleotide sequence ID" value="NZ_BJVE01000082.1"/>
</dbReference>
<feature type="transmembrane region" description="Helical" evidence="1">
    <location>
        <begin position="6"/>
        <end position="26"/>
    </location>
</feature>
<dbReference type="Pfam" id="PF00144">
    <property type="entry name" value="Beta-lactamase"/>
    <property type="match status" value="1"/>
</dbReference>
<dbReference type="PANTHER" id="PTHR43283">
    <property type="entry name" value="BETA-LACTAMASE-RELATED"/>
    <property type="match status" value="1"/>
</dbReference>
<keyword evidence="1" id="KW-0812">Transmembrane</keyword>